<dbReference type="InterPro" id="IPR002401">
    <property type="entry name" value="Cyt_P450_E_grp-I"/>
</dbReference>
<keyword evidence="3" id="KW-0479">Metal-binding</keyword>
<dbReference type="InterPro" id="IPR001128">
    <property type="entry name" value="Cyt_P450"/>
</dbReference>
<keyword evidence="6" id="KW-1185">Reference proteome</keyword>
<dbReference type="PANTHER" id="PTHR24300">
    <property type="entry name" value="CYTOCHROME P450 508A4-RELATED"/>
    <property type="match status" value="1"/>
</dbReference>
<sequence>MWARLTSQHPGKNSLFHEENLVFSTLDLFFAGTETTSSTIRWALLYMALYPDVQERVQAEIDAVIGQSRQPAMDDRNNMPYTNAVIHEVQRISNIVPLSVPRMATSDTTLAGFYVPKVSWTEINENSWPEFVSQGWGSSLCSFFIGRGHVILEQVLSPRTRLDRTTGKSGLSSATLMGMCTLEMKV</sequence>
<dbReference type="GO" id="GO:0006805">
    <property type="term" value="P:xenobiotic metabolic process"/>
    <property type="evidence" value="ECO:0007669"/>
    <property type="project" value="TreeGrafter"/>
</dbReference>
<dbReference type="GeneTree" id="ENSGT00950000182879"/>
<dbReference type="Ensembl" id="ENSCPBT00000022708.1">
    <property type="protein sequence ID" value="ENSCPBP00000019279.1"/>
    <property type="gene ID" value="ENSCPBG00000013946.1"/>
</dbReference>
<dbReference type="Proteomes" id="UP000694380">
    <property type="component" value="Unplaced"/>
</dbReference>
<reference evidence="5" key="2">
    <citation type="submission" date="2025-09" db="UniProtKB">
        <authorList>
            <consortium name="Ensembl"/>
        </authorList>
    </citation>
    <scope>IDENTIFICATION</scope>
</reference>
<dbReference type="SUPFAM" id="SSF48264">
    <property type="entry name" value="Cytochrome P450"/>
    <property type="match status" value="1"/>
</dbReference>
<name>A0A8C3HK59_CHRPI</name>
<accession>A0A8C3HK59</accession>
<reference evidence="5" key="1">
    <citation type="submission" date="2025-08" db="UniProtKB">
        <authorList>
            <consortium name="Ensembl"/>
        </authorList>
    </citation>
    <scope>IDENTIFICATION</scope>
</reference>
<dbReference type="GO" id="GO:0005506">
    <property type="term" value="F:iron ion binding"/>
    <property type="evidence" value="ECO:0007669"/>
    <property type="project" value="InterPro"/>
</dbReference>
<organism evidence="5 6">
    <name type="scientific">Chrysemys picta bellii</name>
    <name type="common">Western painted turtle</name>
    <name type="synonym">Emys bellii</name>
    <dbReference type="NCBI Taxonomy" id="8478"/>
    <lineage>
        <taxon>Eukaryota</taxon>
        <taxon>Metazoa</taxon>
        <taxon>Chordata</taxon>
        <taxon>Craniata</taxon>
        <taxon>Vertebrata</taxon>
        <taxon>Euteleostomi</taxon>
        <taxon>Archelosauria</taxon>
        <taxon>Testudinata</taxon>
        <taxon>Testudines</taxon>
        <taxon>Cryptodira</taxon>
        <taxon>Durocryptodira</taxon>
        <taxon>Testudinoidea</taxon>
        <taxon>Emydidae</taxon>
        <taxon>Chrysemys</taxon>
    </lineage>
</organism>
<evidence type="ECO:0000256" key="4">
    <source>
        <dbReference type="ARBA" id="ARBA00023004"/>
    </source>
</evidence>
<evidence type="ECO:0000256" key="1">
    <source>
        <dbReference type="ARBA" id="ARBA00001971"/>
    </source>
</evidence>
<dbReference type="GO" id="GO:0005737">
    <property type="term" value="C:cytoplasm"/>
    <property type="evidence" value="ECO:0007669"/>
    <property type="project" value="TreeGrafter"/>
</dbReference>
<dbReference type="Gene3D" id="1.10.630.10">
    <property type="entry name" value="Cytochrome P450"/>
    <property type="match status" value="1"/>
</dbReference>
<comment type="cofactor">
    <cofactor evidence="1">
        <name>heme</name>
        <dbReference type="ChEBI" id="CHEBI:30413"/>
    </cofactor>
</comment>
<evidence type="ECO:0000256" key="3">
    <source>
        <dbReference type="ARBA" id="ARBA00022723"/>
    </source>
</evidence>
<dbReference type="AlphaFoldDB" id="A0A8C3HK59"/>
<dbReference type="PRINTS" id="PR00463">
    <property type="entry name" value="EP450I"/>
</dbReference>
<proteinExistence type="inferred from homology"/>
<comment type="similarity">
    <text evidence="2">Belongs to the cytochrome P450 family.</text>
</comment>
<evidence type="ECO:0000313" key="6">
    <source>
        <dbReference type="Proteomes" id="UP000694380"/>
    </source>
</evidence>
<dbReference type="PANTHER" id="PTHR24300:SF177">
    <property type="entry name" value="CYTOCHROME P450 2J2"/>
    <property type="match status" value="1"/>
</dbReference>
<dbReference type="GO" id="GO:0006082">
    <property type="term" value="P:organic acid metabolic process"/>
    <property type="evidence" value="ECO:0007669"/>
    <property type="project" value="TreeGrafter"/>
</dbReference>
<dbReference type="InterPro" id="IPR036396">
    <property type="entry name" value="Cyt_P450_sf"/>
</dbReference>
<keyword evidence="4" id="KW-0408">Iron</keyword>
<evidence type="ECO:0000256" key="2">
    <source>
        <dbReference type="ARBA" id="ARBA00010617"/>
    </source>
</evidence>
<dbReference type="PRINTS" id="PR00385">
    <property type="entry name" value="P450"/>
</dbReference>
<dbReference type="GO" id="GO:0016712">
    <property type="term" value="F:oxidoreductase activity, acting on paired donors, with incorporation or reduction of molecular oxygen, reduced flavin or flavoprotein as one donor, and incorporation of one atom of oxygen"/>
    <property type="evidence" value="ECO:0007669"/>
    <property type="project" value="TreeGrafter"/>
</dbReference>
<dbReference type="GO" id="GO:0020037">
    <property type="term" value="F:heme binding"/>
    <property type="evidence" value="ECO:0007669"/>
    <property type="project" value="InterPro"/>
</dbReference>
<protein>
    <recommendedName>
        <fullName evidence="7">Cytochrome P450</fullName>
    </recommendedName>
</protein>
<evidence type="ECO:0008006" key="7">
    <source>
        <dbReference type="Google" id="ProtNLM"/>
    </source>
</evidence>
<evidence type="ECO:0000313" key="5">
    <source>
        <dbReference type="Ensembl" id="ENSCPBP00000019279.1"/>
    </source>
</evidence>
<dbReference type="Pfam" id="PF00067">
    <property type="entry name" value="p450"/>
    <property type="match status" value="1"/>
</dbReference>
<dbReference type="InterPro" id="IPR050182">
    <property type="entry name" value="Cytochrome_P450_fam2"/>
</dbReference>